<organism evidence="2 3">
    <name type="scientific">Listeria booriae</name>
    <dbReference type="NCBI Taxonomy" id="1552123"/>
    <lineage>
        <taxon>Bacteria</taxon>
        <taxon>Bacillati</taxon>
        <taxon>Bacillota</taxon>
        <taxon>Bacilli</taxon>
        <taxon>Bacillales</taxon>
        <taxon>Listeriaceae</taxon>
        <taxon>Listeria</taxon>
    </lineage>
</organism>
<comment type="caution">
    <text evidence="2">The sequence shown here is derived from an EMBL/GenBank/DDBJ whole genome shotgun (WGS) entry which is preliminary data.</text>
</comment>
<accession>A0A842G315</accession>
<reference evidence="2 3" key="1">
    <citation type="submission" date="2020-03" db="EMBL/GenBank/DDBJ databases">
        <title>Soil Listeria distribution.</title>
        <authorList>
            <person name="Liao J."/>
            <person name="Wiedmann M."/>
        </authorList>
    </citation>
    <scope>NUCLEOTIDE SEQUENCE [LARGE SCALE GENOMIC DNA]</scope>
    <source>
        <strain evidence="2 3">FSL L7-0051</strain>
    </source>
</reference>
<evidence type="ECO:0000313" key="2">
    <source>
        <dbReference type="EMBL" id="MBC2292916.1"/>
    </source>
</evidence>
<protein>
    <submittedName>
        <fullName evidence="2">Uncharacterized protein</fullName>
    </submittedName>
</protein>
<dbReference type="RefSeq" id="WP_185629021.1">
    <property type="nucleotide sequence ID" value="NZ_JAARZT010000011.1"/>
</dbReference>
<sequence length="72" mass="8387">MLHKGKYRKQETGFFEKKKQEKQVDGNLTKQKAPISLAGDGGFAMVNNMIIFFHNHYSTGYIYRKPDKIIHI</sequence>
<dbReference type="Proteomes" id="UP000543005">
    <property type="component" value="Unassembled WGS sequence"/>
</dbReference>
<feature type="compositionally biased region" description="Basic and acidic residues" evidence="1">
    <location>
        <begin position="8"/>
        <end position="24"/>
    </location>
</feature>
<evidence type="ECO:0000313" key="3">
    <source>
        <dbReference type="Proteomes" id="UP000543005"/>
    </source>
</evidence>
<proteinExistence type="predicted"/>
<name>A0A842G315_9LIST</name>
<evidence type="ECO:0000256" key="1">
    <source>
        <dbReference type="SAM" id="MobiDB-lite"/>
    </source>
</evidence>
<dbReference type="EMBL" id="JAARZT010000011">
    <property type="protein sequence ID" value="MBC2292916.1"/>
    <property type="molecule type" value="Genomic_DNA"/>
</dbReference>
<dbReference type="AlphaFoldDB" id="A0A842G315"/>
<gene>
    <name evidence="2" type="ORF">HCC36_06680</name>
</gene>
<feature type="region of interest" description="Disordered" evidence="1">
    <location>
        <begin position="1"/>
        <end position="27"/>
    </location>
</feature>